<proteinExistence type="predicted"/>
<name>A0A1F6LRZ0_9BACT</name>
<organism evidence="1 2">
    <name type="scientific">Candidatus Magasanikbacteria bacterium RIFCSPHIGHO2_01_FULL_50_8</name>
    <dbReference type="NCBI Taxonomy" id="1798674"/>
    <lineage>
        <taxon>Bacteria</taxon>
        <taxon>Candidatus Magasanikiibacteriota</taxon>
    </lineage>
</organism>
<dbReference type="Proteomes" id="UP000176329">
    <property type="component" value="Unassembled WGS sequence"/>
</dbReference>
<gene>
    <name evidence="1" type="ORF">A2848_00300</name>
</gene>
<sequence>MRIDRVVSALWWQLFFGMTYTEVRPQLDKQGKMTRLSGNNWDIELGRIDASAQVLNGLQIREDSWNPFGVRRITIWRTRRTVKLELRVDYNQITVEWLYFIENDSEPTLMHLESQFVSCEDRDTAVFRIITPANSYFTEDDPLRVVRYFDELFAAKFMESVVVHEPSQYGPALVEF</sequence>
<reference evidence="1 2" key="1">
    <citation type="journal article" date="2016" name="Nat. Commun.">
        <title>Thousands of microbial genomes shed light on interconnected biogeochemical processes in an aquifer system.</title>
        <authorList>
            <person name="Anantharaman K."/>
            <person name="Brown C.T."/>
            <person name="Hug L.A."/>
            <person name="Sharon I."/>
            <person name="Castelle C.J."/>
            <person name="Probst A.J."/>
            <person name="Thomas B.C."/>
            <person name="Singh A."/>
            <person name="Wilkins M.J."/>
            <person name="Karaoz U."/>
            <person name="Brodie E.L."/>
            <person name="Williams K.H."/>
            <person name="Hubbard S.S."/>
            <person name="Banfield J.F."/>
        </authorList>
    </citation>
    <scope>NUCLEOTIDE SEQUENCE [LARGE SCALE GENOMIC DNA]</scope>
</reference>
<dbReference type="AlphaFoldDB" id="A0A1F6LRZ0"/>
<evidence type="ECO:0000313" key="1">
    <source>
        <dbReference type="EMBL" id="OGH62157.1"/>
    </source>
</evidence>
<accession>A0A1F6LRZ0</accession>
<protein>
    <submittedName>
        <fullName evidence="1">Uncharacterized protein</fullName>
    </submittedName>
</protein>
<dbReference type="EMBL" id="MFPV01000019">
    <property type="protein sequence ID" value="OGH62157.1"/>
    <property type="molecule type" value="Genomic_DNA"/>
</dbReference>
<comment type="caution">
    <text evidence="1">The sequence shown here is derived from an EMBL/GenBank/DDBJ whole genome shotgun (WGS) entry which is preliminary data.</text>
</comment>
<evidence type="ECO:0000313" key="2">
    <source>
        <dbReference type="Proteomes" id="UP000176329"/>
    </source>
</evidence>